<dbReference type="EMBL" id="CP018092">
    <property type="protein sequence ID" value="ATS19435.1"/>
    <property type="molecule type" value="Genomic_DNA"/>
</dbReference>
<dbReference type="Pfam" id="PF00675">
    <property type="entry name" value="Peptidase_M16"/>
    <property type="match status" value="2"/>
</dbReference>
<feature type="domain" description="Peptidase M16 N-terminal" evidence="3">
    <location>
        <begin position="43"/>
        <end position="93"/>
    </location>
</feature>
<keyword evidence="6" id="KW-1185">Reference proteome</keyword>
<dbReference type="Proteomes" id="UP000231057">
    <property type="component" value="Chromosome"/>
</dbReference>
<protein>
    <submittedName>
        <fullName evidence="5">Peptidase M16</fullName>
    </submittedName>
</protein>
<dbReference type="PROSITE" id="PS00143">
    <property type="entry name" value="INSULINASE"/>
    <property type="match status" value="1"/>
</dbReference>
<dbReference type="GO" id="GO:0046872">
    <property type="term" value="F:metal ion binding"/>
    <property type="evidence" value="ECO:0007669"/>
    <property type="project" value="InterPro"/>
</dbReference>
<reference evidence="6" key="2">
    <citation type="journal article" date="2022" name="Front. Microbiol.">
        <title>Comparative Genomic Analysis Revealed Distinct Molecular Components and Organization of CO2-Concentrating Mechanism in Thermophilic Cyanobacteria.</title>
        <authorList>
            <person name="Tang J."/>
            <person name="Zhou H."/>
            <person name="Yao D."/>
            <person name="Riaz S."/>
            <person name="You D."/>
            <person name="Klepacz-Smolka A."/>
            <person name="Daroch M."/>
        </authorList>
    </citation>
    <scope>NUCLEOTIDE SEQUENCE [LARGE SCALE GENOMIC DNA]</scope>
    <source>
        <strain evidence="6">PCC 6715</strain>
    </source>
</reference>
<name>A0A2D2Q4N2_PARLV</name>
<dbReference type="InterPro" id="IPR001431">
    <property type="entry name" value="Pept_M16_Zn_BS"/>
</dbReference>
<dbReference type="GO" id="GO:0004222">
    <property type="term" value="F:metalloendopeptidase activity"/>
    <property type="evidence" value="ECO:0007669"/>
    <property type="project" value="InterPro"/>
</dbReference>
<feature type="domain" description="Peptidase M16 N-terminal" evidence="3">
    <location>
        <begin position="136"/>
        <end position="232"/>
    </location>
</feature>
<gene>
    <name evidence="5" type="ORF">BRW62_00620</name>
</gene>
<dbReference type="GO" id="GO:0006508">
    <property type="term" value="P:proteolysis"/>
    <property type="evidence" value="ECO:0007669"/>
    <property type="project" value="InterPro"/>
</dbReference>
<dbReference type="Pfam" id="PF05193">
    <property type="entry name" value="Peptidase_M16_C"/>
    <property type="match status" value="1"/>
</dbReference>
<evidence type="ECO:0000259" key="3">
    <source>
        <dbReference type="Pfam" id="PF00675"/>
    </source>
</evidence>
<comment type="similarity">
    <text evidence="1 2">Belongs to the peptidase M16 family.</text>
</comment>
<dbReference type="Gene3D" id="3.30.830.10">
    <property type="entry name" value="Metalloenzyme, LuxS/M16 peptidase-like"/>
    <property type="match status" value="2"/>
</dbReference>
<dbReference type="PANTHER" id="PTHR11851">
    <property type="entry name" value="METALLOPROTEASE"/>
    <property type="match status" value="1"/>
</dbReference>
<dbReference type="AlphaFoldDB" id="A0A2D2Q4N2"/>
<dbReference type="InterPro" id="IPR050361">
    <property type="entry name" value="MPP/UQCRC_Complex"/>
</dbReference>
<accession>A0A2D2Q4N2</accession>
<reference evidence="5 6" key="1">
    <citation type="submission" date="2016-11" db="EMBL/GenBank/DDBJ databases">
        <title>Complete genome sequence of thermophilic cyanobacteria strain Synechococcus sp. PCC6715.</title>
        <authorList>
            <person name="Tang J."/>
            <person name="Daroch M."/>
            <person name="Liang Y."/>
            <person name="Jiang D."/>
            <person name="Shah M."/>
        </authorList>
    </citation>
    <scope>NUCLEOTIDE SEQUENCE [LARGE SCALE GENOMIC DNA]</scope>
    <source>
        <strain evidence="5 6">PCC 6715</strain>
    </source>
</reference>
<feature type="domain" description="Peptidase M16 C-terminal" evidence="4">
    <location>
        <begin position="243"/>
        <end position="418"/>
    </location>
</feature>
<dbReference type="InterPro" id="IPR011765">
    <property type="entry name" value="Pept_M16_N"/>
</dbReference>
<dbReference type="InterPro" id="IPR007863">
    <property type="entry name" value="Peptidase_M16_C"/>
</dbReference>
<dbReference type="SUPFAM" id="SSF63411">
    <property type="entry name" value="LuxS/MPP-like metallohydrolase"/>
    <property type="match status" value="2"/>
</dbReference>
<proteinExistence type="inferred from homology"/>
<evidence type="ECO:0000256" key="1">
    <source>
        <dbReference type="ARBA" id="ARBA00007261"/>
    </source>
</evidence>
<dbReference type="KEGG" id="slw:BRW62_00620"/>
<evidence type="ECO:0000313" key="5">
    <source>
        <dbReference type="EMBL" id="ATS19435.1"/>
    </source>
</evidence>
<dbReference type="PANTHER" id="PTHR11851:SF49">
    <property type="entry name" value="MITOCHONDRIAL-PROCESSING PEPTIDASE SUBUNIT ALPHA"/>
    <property type="match status" value="1"/>
</dbReference>
<dbReference type="InterPro" id="IPR011249">
    <property type="entry name" value="Metalloenz_LuxS/M16"/>
</dbReference>
<organism evidence="5 6">
    <name type="scientific">Parathermosynechococcus lividus PCC 6715</name>
    <dbReference type="NCBI Taxonomy" id="1917166"/>
    <lineage>
        <taxon>Bacteria</taxon>
        <taxon>Bacillati</taxon>
        <taxon>Cyanobacteriota</taxon>
        <taxon>Cyanophyceae</taxon>
        <taxon>Acaryochloridales</taxon>
        <taxon>Thermosynechococcaceae</taxon>
        <taxon>Parathermosynechococcus</taxon>
    </lineage>
</organism>
<evidence type="ECO:0000259" key="4">
    <source>
        <dbReference type="Pfam" id="PF05193"/>
    </source>
</evidence>
<sequence length="485" mass="55226">MALWVWLTPIASAQTIRPYIDRAMNQISEFYLDNGMHFIVMEQHQAPIISFLTYVDVGGVDEPEGQTGVAHYLEHLAFKGTRRIGTRNYAAEKETFAQLDQLFDQLQATHDDAQRQQLLVEFAAVQRVADRYVLQNQYGQIVQQAGGVGLNATTSADATRYFYSFPANKLELWMSLESERFLEPVFREFYQEKEVILEERRLRTENSPSGQLFEAFLATTFQEHPYRRPVIGYRDDIQNLRRIDVERFFAEYYTPEKMTMVLVGDVDPKQVQRLAQVYFGRYPKGQGKATAIAPEPPPTEPRSITLELASQPLYIEAYPCPALRDPTYLQYEMLAQILSGGRTSRLYRALVLEQKTALNVQAYVGFPGNKYPNRFLIYGAPAPGHTTAALAAGIAKELQALQADPIRADELARVKTQLRMELLQNLTSNEGMAKLLADYAVKGEGWQQLFNRLEAIEQITPADIQQVAQSLRPQQRTVAQIQTRL</sequence>
<evidence type="ECO:0000256" key="2">
    <source>
        <dbReference type="RuleBase" id="RU004447"/>
    </source>
</evidence>
<evidence type="ECO:0000313" key="6">
    <source>
        <dbReference type="Proteomes" id="UP000231057"/>
    </source>
</evidence>